<dbReference type="SUPFAM" id="SSF55729">
    <property type="entry name" value="Acyl-CoA N-acyltransferases (Nat)"/>
    <property type="match status" value="1"/>
</dbReference>
<dbReference type="InterPro" id="IPR000182">
    <property type="entry name" value="GNAT_dom"/>
</dbReference>
<dbReference type="Gene3D" id="3.40.630.30">
    <property type="match status" value="1"/>
</dbReference>
<dbReference type="PANTHER" id="PTHR43072">
    <property type="entry name" value="N-ACETYLTRANSFERASE"/>
    <property type="match status" value="1"/>
</dbReference>
<evidence type="ECO:0000259" key="1">
    <source>
        <dbReference type="PROSITE" id="PS51186"/>
    </source>
</evidence>
<sequence length="164" mass="18060">MDTTTRFVIETLSPRDSMLMDELLTVFGEAFNEVDTYGAARPGRAYMERLLASDTFIALVARKRGEVVGGLAAYELPKFEQERSEIYIYDLAVAEAHRREGIATALIERLKEIAAQRGAYVVYVQADLGDTPAIELYSKLGAREDVLHFDIPVPPSSGATSAQA</sequence>
<dbReference type="CDD" id="cd04301">
    <property type="entry name" value="NAT_SF"/>
    <property type="match status" value="1"/>
</dbReference>
<protein>
    <submittedName>
        <fullName evidence="2">AAC(3)-I family aminoglycoside N-acetyltransferase</fullName>
    </submittedName>
</protein>
<dbReference type="Proteomes" id="UP001318321">
    <property type="component" value="Unassembled WGS sequence"/>
</dbReference>
<organism evidence="2 3">
    <name type="scientific">Billgrantia bachuensis</name>
    <dbReference type="NCBI Taxonomy" id="2717286"/>
    <lineage>
        <taxon>Bacteria</taxon>
        <taxon>Pseudomonadati</taxon>
        <taxon>Pseudomonadota</taxon>
        <taxon>Gammaproteobacteria</taxon>
        <taxon>Oceanospirillales</taxon>
        <taxon>Halomonadaceae</taxon>
        <taxon>Billgrantia</taxon>
    </lineage>
</organism>
<dbReference type="Pfam" id="PF00583">
    <property type="entry name" value="Acetyltransf_1"/>
    <property type="match status" value="1"/>
</dbReference>
<feature type="domain" description="N-acetyltransferase" evidence="1">
    <location>
        <begin position="7"/>
        <end position="164"/>
    </location>
</feature>
<dbReference type="RefSeq" id="WP_167114894.1">
    <property type="nucleotide sequence ID" value="NZ_JAAQTO010000030.1"/>
</dbReference>
<reference evidence="2 3" key="1">
    <citation type="submission" date="2020-03" db="EMBL/GenBank/DDBJ databases">
        <title>Identification of Halomonas strains.</title>
        <authorList>
            <person name="Xiao Z."/>
            <person name="Dong F."/>
            <person name="Wang Z."/>
            <person name="Zhao J.-Y."/>
        </authorList>
    </citation>
    <scope>NUCLEOTIDE SEQUENCE [LARGE SCALE GENOMIC DNA]</scope>
    <source>
        <strain evidence="2 3">DX6</strain>
    </source>
</reference>
<name>A0ABX0PVH3_9GAMM</name>
<accession>A0ABX0PVH3</accession>
<comment type="caution">
    <text evidence="2">The sequence shown here is derived from an EMBL/GenBank/DDBJ whole genome shotgun (WGS) entry which is preliminary data.</text>
</comment>
<proteinExistence type="predicted"/>
<keyword evidence="3" id="KW-1185">Reference proteome</keyword>
<dbReference type="InterPro" id="IPR016181">
    <property type="entry name" value="Acyl_CoA_acyltransferase"/>
</dbReference>
<evidence type="ECO:0000313" key="2">
    <source>
        <dbReference type="EMBL" id="NIC06178.1"/>
    </source>
</evidence>
<gene>
    <name evidence="2" type="primary">aac(3)-I</name>
    <name evidence="2" type="ORF">HBJ55_12135</name>
</gene>
<dbReference type="EMBL" id="JAAQTO010000030">
    <property type="protein sequence ID" value="NIC06178.1"/>
    <property type="molecule type" value="Genomic_DNA"/>
</dbReference>
<dbReference type="NCBIfam" id="NF033083">
    <property type="entry name" value="AAC_3_I"/>
    <property type="match status" value="1"/>
</dbReference>
<dbReference type="PROSITE" id="PS51186">
    <property type="entry name" value="GNAT"/>
    <property type="match status" value="1"/>
</dbReference>
<evidence type="ECO:0000313" key="3">
    <source>
        <dbReference type="Proteomes" id="UP001318321"/>
    </source>
</evidence>
<dbReference type="PANTHER" id="PTHR43072:SF60">
    <property type="entry name" value="L-2,4-DIAMINOBUTYRIC ACID ACETYLTRANSFERASE"/>
    <property type="match status" value="1"/>
</dbReference>